<dbReference type="PANTHER" id="PTHR36509:SF2">
    <property type="entry name" value="BLL3101 PROTEIN"/>
    <property type="match status" value="1"/>
</dbReference>
<protein>
    <recommendedName>
        <fullName evidence="1">DUF1214 domain-containing protein</fullName>
    </recommendedName>
</protein>
<accession>A0A1Y5TG76</accession>
<dbReference type="OrthoDB" id="9777345at2"/>
<evidence type="ECO:0000313" key="3">
    <source>
        <dbReference type="Proteomes" id="UP000193077"/>
    </source>
</evidence>
<dbReference type="Proteomes" id="UP000193077">
    <property type="component" value="Unassembled WGS sequence"/>
</dbReference>
<feature type="domain" description="DUF1214" evidence="1">
    <location>
        <begin position="75"/>
        <end position="175"/>
    </location>
</feature>
<sequence>MGRSLIVVAGILVGGFIGGVSALIGAGLISGPITRAKPVQIEGWESDWTIGSDASDPYLRAWVARYGLLALRKTEAVYFIADTDSDGNPLADACTYRVSGGAMPGFWWSVTLYDADGYLPLNEGMHLSFDATDVEGAENWSFDIAGTKPSDPGQNWVSSKHAGLFDLTLRIYEPEPVFLDAPTSHLAPPKVQRLTCRGDA</sequence>
<name>A0A1Y5TG76_9RHOB</name>
<dbReference type="EMBL" id="FWFO01000003">
    <property type="protein sequence ID" value="SLN63264.1"/>
    <property type="molecule type" value="Genomic_DNA"/>
</dbReference>
<gene>
    <name evidence="2" type="ORF">TRL7639_03557</name>
</gene>
<proteinExistence type="predicted"/>
<evidence type="ECO:0000313" key="2">
    <source>
        <dbReference type="EMBL" id="SLN63264.1"/>
    </source>
</evidence>
<dbReference type="Gene3D" id="2.60.120.600">
    <property type="entry name" value="Domain of unknown function DUF1214, C-terminal domain"/>
    <property type="match status" value="1"/>
</dbReference>
<dbReference type="Pfam" id="PF06742">
    <property type="entry name" value="DUF1214"/>
    <property type="match status" value="1"/>
</dbReference>
<organism evidence="2 3">
    <name type="scientific">Falsiruegeria litorea R37</name>
    <dbReference type="NCBI Taxonomy" id="1200284"/>
    <lineage>
        <taxon>Bacteria</taxon>
        <taxon>Pseudomonadati</taxon>
        <taxon>Pseudomonadota</taxon>
        <taxon>Alphaproteobacteria</taxon>
        <taxon>Rhodobacterales</taxon>
        <taxon>Roseobacteraceae</taxon>
        <taxon>Falsiruegeria</taxon>
    </lineage>
</organism>
<reference evidence="2 3" key="1">
    <citation type="submission" date="2017-03" db="EMBL/GenBank/DDBJ databases">
        <authorList>
            <person name="Afonso C.L."/>
            <person name="Miller P.J."/>
            <person name="Scott M.A."/>
            <person name="Spackman E."/>
            <person name="Goraichik I."/>
            <person name="Dimitrov K.M."/>
            <person name="Suarez D.L."/>
            <person name="Swayne D.E."/>
        </authorList>
    </citation>
    <scope>NUCLEOTIDE SEQUENCE [LARGE SCALE GENOMIC DNA]</scope>
    <source>
        <strain evidence="2 3">CECT 7639</strain>
    </source>
</reference>
<dbReference type="AlphaFoldDB" id="A0A1Y5TG76"/>
<dbReference type="InterPro" id="IPR010621">
    <property type="entry name" value="DUF1214"/>
</dbReference>
<keyword evidence="3" id="KW-1185">Reference proteome</keyword>
<dbReference type="InterPro" id="IPR037049">
    <property type="entry name" value="DUF1214_C_sf"/>
</dbReference>
<dbReference type="PANTHER" id="PTHR36509">
    <property type="entry name" value="BLL3101 PROTEIN"/>
    <property type="match status" value="1"/>
</dbReference>
<dbReference type="SUPFAM" id="SSF160935">
    <property type="entry name" value="VPA0735-like"/>
    <property type="match status" value="1"/>
</dbReference>
<evidence type="ECO:0000259" key="1">
    <source>
        <dbReference type="Pfam" id="PF06742"/>
    </source>
</evidence>
<dbReference type="RefSeq" id="WP_085797194.1">
    <property type="nucleotide sequence ID" value="NZ_FWFO01000003.1"/>
</dbReference>